<protein>
    <submittedName>
        <fullName evidence="1">Uncharacterized protein</fullName>
    </submittedName>
</protein>
<name>A0A0G4M000_VERLO</name>
<dbReference type="EMBL" id="CVQI01020224">
    <property type="protein sequence ID" value="CRK27577.1"/>
    <property type="molecule type" value="Genomic_DNA"/>
</dbReference>
<dbReference type="Proteomes" id="UP000045706">
    <property type="component" value="Unassembled WGS sequence"/>
</dbReference>
<accession>A0A0G4M000</accession>
<evidence type="ECO:0000313" key="1">
    <source>
        <dbReference type="EMBL" id="CRK27577.1"/>
    </source>
</evidence>
<sequence>MGGRFTFSDDSHGIDQADLGGIIHCRHQGYAR</sequence>
<evidence type="ECO:0000313" key="2">
    <source>
        <dbReference type="Proteomes" id="UP000045706"/>
    </source>
</evidence>
<proteinExistence type="predicted"/>
<gene>
    <name evidence="1" type="ORF">BN1723_013983</name>
</gene>
<dbReference type="AlphaFoldDB" id="A0A0G4M000"/>
<reference evidence="2" key="1">
    <citation type="submission" date="2015-05" db="EMBL/GenBank/DDBJ databases">
        <authorList>
            <person name="Fogelqvist Johan"/>
        </authorList>
    </citation>
    <scope>NUCLEOTIDE SEQUENCE [LARGE SCALE GENOMIC DNA]</scope>
</reference>
<organism evidence="1 2">
    <name type="scientific">Verticillium longisporum</name>
    <name type="common">Verticillium dahliae var. longisporum</name>
    <dbReference type="NCBI Taxonomy" id="100787"/>
    <lineage>
        <taxon>Eukaryota</taxon>
        <taxon>Fungi</taxon>
        <taxon>Dikarya</taxon>
        <taxon>Ascomycota</taxon>
        <taxon>Pezizomycotina</taxon>
        <taxon>Sordariomycetes</taxon>
        <taxon>Hypocreomycetidae</taxon>
        <taxon>Glomerellales</taxon>
        <taxon>Plectosphaerellaceae</taxon>
        <taxon>Verticillium</taxon>
    </lineage>
</organism>